<sequence>MALAQYHNAKSMLSSLDKGTAKYNEVKKKTKNAADVLENLQGKYKLTFEDLRHDMAEISRGSKINSILHLIITVKKRLGIAQKNRGD</sequence>
<evidence type="ECO:0000313" key="1">
    <source>
        <dbReference type="EMBL" id="MBS5333759.1"/>
    </source>
</evidence>
<proteinExistence type="predicted"/>
<reference evidence="1" key="1">
    <citation type="submission" date="2021-02" db="EMBL/GenBank/DDBJ databases">
        <title>Infant gut strain persistence is associated with maternal origin, phylogeny, and functional potential including surface adhesion and iron acquisition.</title>
        <authorList>
            <person name="Lou Y.C."/>
        </authorList>
    </citation>
    <scope>NUCLEOTIDE SEQUENCE</scope>
    <source>
        <strain evidence="1">L3_101_000M1_dasL3_101_000M1_concoct_87</strain>
    </source>
</reference>
<protein>
    <submittedName>
        <fullName evidence="1">Uncharacterized protein</fullName>
    </submittedName>
</protein>
<comment type="caution">
    <text evidence="1">The sequence shown here is derived from an EMBL/GenBank/DDBJ whole genome shotgun (WGS) entry which is preliminary data.</text>
</comment>
<organism evidence="1 2">
    <name type="scientific">Subdoligranulum variabile</name>
    <dbReference type="NCBI Taxonomy" id="214851"/>
    <lineage>
        <taxon>Bacteria</taxon>
        <taxon>Bacillati</taxon>
        <taxon>Bacillota</taxon>
        <taxon>Clostridia</taxon>
        <taxon>Eubacteriales</taxon>
        <taxon>Oscillospiraceae</taxon>
        <taxon>Subdoligranulum</taxon>
    </lineage>
</organism>
<name>A0A943DF89_9FIRM</name>
<gene>
    <name evidence="1" type="ORF">KHY36_14700</name>
</gene>
<dbReference type="AlphaFoldDB" id="A0A943DF89"/>
<evidence type="ECO:0000313" key="2">
    <source>
        <dbReference type="Proteomes" id="UP000759273"/>
    </source>
</evidence>
<dbReference type="Proteomes" id="UP000759273">
    <property type="component" value="Unassembled WGS sequence"/>
</dbReference>
<dbReference type="EMBL" id="JAGZGG010000058">
    <property type="protein sequence ID" value="MBS5333759.1"/>
    <property type="molecule type" value="Genomic_DNA"/>
</dbReference>
<accession>A0A943DF89</accession>